<sequence>MASRTSNHQNQSQDPYNQKHKSSDQLINRHHHQQHRRQQTVQITRAANQSTNVNTTRAATTRVSKSSQFYSISDKAVHVSTSSNQHQQLSSTRKVSRTQYQESSFDGLSTKAVHSSQFQTKSTSTSQLSRFDGLSTMAVCDHGSRPRISSLNRRQQQHNQTSNQSNKAVHGSRSGNNIKPPVQLQQHHGTSQSSRFDIALSTKAVHGSKSGNNIKPPPVRRQQHHGTSQLSLSVDLSTRAVHGSKSYSVRFASNV</sequence>
<feature type="region of interest" description="Disordered" evidence="1">
    <location>
        <begin position="1"/>
        <end position="64"/>
    </location>
</feature>
<feature type="compositionally biased region" description="Polar residues" evidence="1">
    <location>
        <begin position="225"/>
        <end position="234"/>
    </location>
</feature>
<feature type="compositionally biased region" description="Basic residues" evidence="1">
    <location>
        <begin position="28"/>
        <end position="38"/>
    </location>
</feature>
<keyword evidence="3" id="KW-1185">Reference proteome</keyword>
<evidence type="ECO:0000313" key="3">
    <source>
        <dbReference type="Proteomes" id="UP001281410"/>
    </source>
</evidence>
<dbReference type="Proteomes" id="UP001281410">
    <property type="component" value="Unassembled WGS sequence"/>
</dbReference>
<protein>
    <submittedName>
        <fullName evidence="2">Uncharacterized protein</fullName>
    </submittedName>
</protein>
<feature type="region of interest" description="Disordered" evidence="1">
    <location>
        <begin position="78"/>
        <end position="234"/>
    </location>
</feature>
<feature type="compositionally biased region" description="Polar residues" evidence="1">
    <location>
        <begin position="173"/>
        <end position="195"/>
    </location>
</feature>
<feature type="compositionally biased region" description="Polar residues" evidence="1">
    <location>
        <begin position="79"/>
        <end position="107"/>
    </location>
</feature>
<evidence type="ECO:0000256" key="1">
    <source>
        <dbReference type="SAM" id="MobiDB-lite"/>
    </source>
</evidence>
<organism evidence="2 3">
    <name type="scientific">Dipteronia sinensis</name>
    <dbReference type="NCBI Taxonomy" id="43782"/>
    <lineage>
        <taxon>Eukaryota</taxon>
        <taxon>Viridiplantae</taxon>
        <taxon>Streptophyta</taxon>
        <taxon>Embryophyta</taxon>
        <taxon>Tracheophyta</taxon>
        <taxon>Spermatophyta</taxon>
        <taxon>Magnoliopsida</taxon>
        <taxon>eudicotyledons</taxon>
        <taxon>Gunneridae</taxon>
        <taxon>Pentapetalae</taxon>
        <taxon>rosids</taxon>
        <taxon>malvids</taxon>
        <taxon>Sapindales</taxon>
        <taxon>Sapindaceae</taxon>
        <taxon>Hippocastanoideae</taxon>
        <taxon>Acereae</taxon>
        <taxon>Dipteronia</taxon>
    </lineage>
</organism>
<accession>A0AAE0A3S1</accession>
<reference evidence="2" key="1">
    <citation type="journal article" date="2023" name="Plant J.">
        <title>Genome sequences and population genomics provide insights into the demographic history, inbreeding, and mutation load of two 'living fossil' tree species of Dipteronia.</title>
        <authorList>
            <person name="Feng Y."/>
            <person name="Comes H.P."/>
            <person name="Chen J."/>
            <person name="Zhu S."/>
            <person name="Lu R."/>
            <person name="Zhang X."/>
            <person name="Li P."/>
            <person name="Qiu J."/>
            <person name="Olsen K.M."/>
            <person name="Qiu Y."/>
        </authorList>
    </citation>
    <scope>NUCLEOTIDE SEQUENCE</scope>
    <source>
        <strain evidence="2">NBL</strain>
    </source>
</reference>
<feature type="compositionally biased region" description="Polar residues" evidence="1">
    <location>
        <begin position="40"/>
        <end position="49"/>
    </location>
</feature>
<evidence type="ECO:0000313" key="2">
    <source>
        <dbReference type="EMBL" id="KAK3200103.1"/>
    </source>
</evidence>
<feature type="compositionally biased region" description="Polar residues" evidence="1">
    <location>
        <begin position="1"/>
        <end position="16"/>
    </location>
</feature>
<name>A0AAE0A3S1_9ROSI</name>
<comment type="caution">
    <text evidence="2">The sequence shown here is derived from an EMBL/GenBank/DDBJ whole genome shotgun (WGS) entry which is preliminary data.</text>
</comment>
<proteinExistence type="predicted"/>
<dbReference type="EMBL" id="JANJYJ010000007">
    <property type="protein sequence ID" value="KAK3200103.1"/>
    <property type="molecule type" value="Genomic_DNA"/>
</dbReference>
<feature type="compositionally biased region" description="Low complexity" evidence="1">
    <location>
        <begin position="115"/>
        <end position="129"/>
    </location>
</feature>
<dbReference type="AlphaFoldDB" id="A0AAE0A3S1"/>
<feature type="compositionally biased region" description="Low complexity" evidence="1">
    <location>
        <begin position="152"/>
        <end position="166"/>
    </location>
</feature>
<gene>
    <name evidence="2" type="ORF">Dsin_023518</name>
</gene>
<feature type="compositionally biased region" description="Low complexity" evidence="1">
    <location>
        <begin position="50"/>
        <end position="64"/>
    </location>
</feature>